<feature type="domain" description="Histidine kinase" evidence="9">
    <location>
        <begin position="205"/>
        <end position="418"/>
    </location>
</feature>
<keyword evidence="11" id="KW-1185">Reference proteome</keyword>
<evidence type="ECO:0000259" key="9">
    <source>
        <dbReference type="PROSITE" id="PS50109"/>
    </source>
</evidence>
<dbReference type="GO" id="GO:0000160">
    <property type="term" value="P:phosphorelay signal transduction system"/>
    <property type="evidence" value="ECO:0007669"/>
    <property type="project" value="UniProtKB-KW"/>
</dbReference>
<dbReference type="GO" id="GO:0005524">
    <property type="term" value="F:ATP binding"/>
    <property type="evidence" value="ECO:0007669"/>
    <property type="project" value="UniProtKB-KW"/>
</dbReference>
<dbReference type="EMBL" id="QJKB01000004">
    <property type="protein sequence ID" value="PXX43303.1"/>
    <property type="molecule type" value="Genomic_DNA"/>
</dbReference>
<keyword evidence="8" id="KW-0812">Transmembrane</keyword>
<dbReference type="Pfam" id="PF02518">
    <property type="entry name" value="HATPase_c"/>
    <property type="match status" value="1"/>
</dbReference>
<accession>A0A318J828</accession>
<dbReference type="Proteomes" id="UP000247792">
    <property type="component" value="Unassembled WGS sequence"/>
</dbReference>
<dbReference type="InterPro" id="IPR036890">
    <property type="entry name" value="HATPase_C_sf"/>
</dbReference>
<keyword evidence="7" id="KW-0902">Two-component regulatory system</keyword>
<organism evidence="10 11">
    <name type="scientific">Undibacterium pigrum</name>
    <dbReference type="NCBI Taxonomy" id="401470"/>
    <lineage>
        <taxon>Bacteria</taxon>
        <taxon>Pseudomonadati</taxon>
        <taxon>Pseudomonadota</taxon>
        <taxon>Betaproteobacteria</taxon>
        <taxon>Burkholderiales</taxon>
        <taxon>Oxalobacteraceae</taxon>
        <taxon>Undibacterium</taxon>
    </lineage>
</organism>
<keyword evidence="5 10" id="KW-0418">Kinase</keyword>
<dbReference type="PRINTS" id="PR00344">
    <property type="entry name" value="BCTRLSENSOR"/>
</dbReference>
<sequence>MTSDPSPAWRGKLLTVCGMLIIVGAATAMTYLHTAGQSDQLLRWSIVMALLAVSGLLMFIRGLSSLAAPQARPDAGNLLPAMQRDGLQQTALTLESRLEHAPIALFCVESKGQEKNVSPLNGNARRLIAPGRVIEVSQLYEQIIAQAVGKRSMICFETEQGQERALLASSSLTLQSQAQLIVALMPVESELQMEAQQAWQKLIRVLTHEIMNSLTPVASLSSTAQDMLNDLQLPQQNAADLALALDAISRRAHGLVNFVGSYRSLANVPVAQLERVQLQALLARISSLVSPMWQSRGGEIQFSVEPANLEAMLDPAQLEQALINLIKNAFEATASVQPAIVSIRAQLSRGARLRIEVSDNGPGVPKDLIAHIFTPFFSTREHGSGIGLALVRQLVQGNGGTVRYADSVGGGARFIISL</sequence>
<protein>
    <recommendedName>
        <fullName evidence="2">histidine kinase</fullName>
        <ecNumber evidence="2">2.7.13.3</ecNumber>
    </recommendedName>
</protein>
<dbReference type="SMART" id="SM00387">
    <property type="entry name" value="HATPase_c"/>
    <property type="match status" value="1"/>
</dbReference>
<dbReference type="CDD" id="cd00075">
    <property type="entry name" value="HATPase"/>
    <property type="match status" value="1"/>
</dbReference>
<name>A0A318J828_9BURK</name>
<keyword evidence="3" id="KW-0808">Transferase</keyword>
<dbReference type="EC" id="2.7.13.3" evidence="2"/>
<evidence type="ECO:0000256" key="8">
    <source>
        <dbReference type="SAM" id="Phobius"/>
    </source>
</evidence>
<evidence type="ECO:0000313" key="10">
    <source>
        <dbReference type="EMBL" id="PXX43303.1"/>
    </source>
</evidence>
<feature type="transmembrane region" description="Helical" evidence="8">
    <location>
        <begin position="44"/>
        <end position="63"/>
    </location>
</feature>
<keyword evidence="8" id="KW-1133">Transmembrane helix</keyword>
<dbReference type="RefSeq" id="WP_245936988.1">
    <property type="nucleotide sequence ID" value="NZ_QJKB01000004.1"/>
</dbReference>
<gene>
    <name evidence="10" type="ORF">DFR42_104304</name>
</gene>
<comment type="caution">
    <text evidence="10">The sequence shown here is derived from an EMBL/GenBank/DDBJ whole genome shotgun (WGS) entry which is preliminary data.</text>
</comment>
<dbReference type="AlphaFoldDB" id="A0A318J828"/>
<feature type="transmembrane region" description="Helical" evidence="8">
    <location>
        <begin position="12"/>
        <end position="32"/>
    </location>
</feature>
<dbReference type="Gene3D" id="3.30.565.10">
    <property type="entry name" value="Histidine kinase-like ATPase, C-terminal domain"/>
    <property type="match status" value="1"/>
</dbReference>
<keyword evidence="4" id="KW-0547">Nucleotide-binding</keyword>
<evidence type="ECO:0000256" key="2">
    <source>
        <dbReference type="ARBA" id="ARBA00012438"/>
    </source>
</evidence>
<reference evidence="10 11" key="1">
    <citation type="submission" date="2018-05" db="EMBL/GenBank/DDBJ databases">
        <title>Genomic Encyclopedia of Type Strains, Phase IV (KMG-IV): sequencing the most valuable type-strain genomes for metagenomic binning, comparative biology and taxonomic classification.</title>
        <authorList>
            <person name="Goeker M."/>
        </authorList>
    </citation>
    <scope>NUCLEOTIDE SEQUENCE [LARGE SCALE GENOMIC DNA]</scope>
    <source>
        <strain evidence="10 11">DSM 19792</strain>
    </source>
</reference>
<evidence type="ECO:0000256" key="3">
    <source>
        <dbReference type="ARBA" id="ARBA00022679"/>
    </source>
</evidence>
<dbReference type="PANTHER" id="PTHR43065:SF46">
    <property type="entry name" value="C4-DICARBOXYLATE TRANSPORT SENSOR PROTEIN DCTB"/>
    <property type="match status" value="1"/>
</dbReference>
<dbReference type="InterPro" id="IPR003594">
    <property type="entry name" value="HATPase_dom"/>
</dbReference>
<evidence type="ECO:0000256" key="5">
    <source>
        <dbReference type="ARBA" id="ARBA00022777"/>
    </source>
</evidence>
<dbReference type="SUPFAM" id="SSF55874">
    <property type="entry name" value="ATPase domain of HSP90 chaperone/DNA topoisomerase II/histidine kinase"/>
    <property type="match status" value="1"/>
</dbReference>
<dbReference type="InterPro" id="IPR004358">
    <property type="entry name" value="Sig_transdc_His_kin-like_C"/>
</dbReference>
<evidence type="ECO:0000256" key="7">
    <source>
        <dbReference type="ARBA" id="ARBA00023012"/>
    </source>
</evidence>
<dbReference type="GO" id="GO:0004673">
    <property type="term" value="F:protein histidine kinase activity"/>
    <property type="evidence" value="ECO:0007669"/>
    <property type="project" value="UniProtKB-EC"/>
</dbReference>
<comment type="catalytic activity">
    <reaction evidence="1">
        <text>ATP + protein L-histidine = ADP + protein N-phospho-L-histidine.</text>
        <dbReference type="EC" id="2.7.13.3"/>
    </reaction>
</comment>
<proteinExistence type="predicted"/>
<evidence type="ECO:0000256" key="6">
    <source>
        <dbReference type="ARBA" id="ARBA00022840"/>
    </source>
</evidence>
<dbReference type="PROSITE" id="PS50109">
    <property type="entry name" value="HIS_KIN"/>
    <property type="match status" value="1"/>
</dbReference>
<dbReference type="InterPro" id="IPR005467">
    <property type="entry name" value="His_kinase_dom"/>
</dbReference>
<evidence type="ECO:0000256" key="1">
    <source>
        <dbReference type="ARBA" id="ARBA00000085"/>
    </source>
</evidence>
<evidence type="ECO:0000256" key="4">
    <source>
        <dbReference type="ARBA" id="ARBA00022741"/>
    </source>
</evidence>
<dbReference type="PANTHER" id="PTHR43065">
    <property type="entry name" value="SENSOR HISTIDINE KINASE"/>
    <property type="match status" value="1"/>
</dbReference>
<evidence type="ECO:0000313" key="11">
    <source>
        <dbReference type="Proteomes" id="UP000247792"/>
    </source>
</evidence>
<keyword evidence="6" id="KW-0067">ATP-binding</keyword>
<keyword evidence="8" id="KW-0472">Membrane</keyword>